<keyword evidence="2" id="KW-0964">Secreted</keyword>
<accession>A0ABP0D2R7</accession>
<name>A0ABP0D2R7_9PEZI</name>
<comment type="caution">
    <text evidence="6">The sequence shown here is derived from an EMBL/GenBank/DDBJ whole genome shotgun (WGS) entry which is preliminary data.</text>
</comment>
<evidence type="ECO:0000259" key="5">
    <source>
        <dbReference type="Pfam" id="PF24517"/>
    </source>
</evidence>
<evidence type="ECO:0000256" key="2">
    <source>
        <dbReference type="ARBA" id="ARBA00022525"/>
    </source>
</evidence>
<sequence length="741" mass="80283">MVTLFTLILGATVAHASAYIKPRASTTYPAIDTSLKVSVPTASVISEIDISQTTYDRLTPMVDGKPFFYNGIQLRADKLQMQWGLADNEVAEMYQMVAAAGYTHVISEISWLNIQPDATFNATKSTYIRGGTSQALNFGTSSSVKVGYQKGNENNKMLTYVQFDFSSYAAAEIDAARLRFYVNLGATNGTAFIGNLYGLSNNSWDPSTMTWQNGTPNHDGVDVTGTLNSDYFVASSSPSWDLLDGVQYYDFDCSDFIKNHASKGIASFVLQAQTNATSTVGITMDSSRGAHPPQLVLSSKSTWDWTYLNKLLGWIEAAGLKCELIWFGTETTGTTMDSRVPYHVLTHVKNYKVAADGSITAVMSKSTEPMYGVYWYYMDKNDLTLRALEKATLKTLFNYIGARDAALGSPKTVIGVEVANEPAVSRFHGSAFTPWQNPATWGRLSAFATESDFVARTMWEFCVNLANGVKESNYPVWTRTNDYTSTDGPNIAYNELMRSTSGIGTSLDFVGLDPYQDSRSFVYNYGHKPFTLGQAWDFTTGKNLPVIMENGGQYADAYALPIAAIAGGAFYDVYEMYGPDNYGLYVPADATTSNYTPVARGSYVSAVIHNNQFFKKMSNDLASRLAVAAGGSTLDFYNVLGGNTNLTGSFGSVGVTYAQIAGGAGVSIKRSATELVLGANSAATFTLSGIVPFGIASVQKGAYINNVWTSTGTASYITSGNNITITLVAYDVVRVMTNKGV</sequence>
<evidence type="ECO:0000256" key="3">
    <source>
        <dbReference type="ARBA" id="ARBA00022729"/>
    </source>
</evidence>
<dbReference type="SUPFAM" id="SSF51445">
    <property type="entry name" value="(Trans)glycosidases"/>
    <property type="match status" value="1"/>
</dbReference>
<proteinExistence type="predicted"/>
<dbReference type="Pfam" id="PF24517">
    <property type="entry name" value="CBM96"/>
    <property type="match status" value="1"/>
</dbReference>
<keyword evidence="3 4" id="KW-0732">Signal</keyword>
<organism evidence="6 7">
    <name type="scientific">Sporothrix bragantina</name>
    <dbReference type="NCBI Taxonomy" id="671064"/>
    <lineage>
        <taxon>Eukaryota</taxon>
        <taxon>Fungi</taxon>
        <taxon>Dikarya</taxon>
        <taxon>Ascomycota</taxon>
        <taxon>Pezizomycotina</taxon>
        <taxon>Sordariomycetes</taxon>
        <taxon>Sordariomycetidae</taxon>
        <taxon>Ophiostomatales</taxon>
        <taxon>Ophiostomataceae</taxon>
        <taxon>Sporothrix</taxon>
    </lineage>
</organism>
<keyword evidence="7" id="KW-1185">Reference proteome</keyword>
<feature type="domain" description="Carbohydrate-binding module family 96" evidence="5">
    <location>
        <begin position="117"/>
        <end position="298"/>
    </location>
</feature>
<feature type="signal peptide" evidence="4">
    <location>
        <begin position="1"/>
        <end position="18"/>
    </location>
</feature>
<dbReference type="Proteomes" id="UP001642406">
    <property type="component" value="Unassembled WGS sequence"/>
</dbReference>
<evidence type="ECO:0000256" key="4">
    <source>
        <dbReference type="SAM" id="SignalP"/>
    </source>
</evidence>
<comment type="subcellular location">
    <subcellularLocation>
        <location evidence="1">Secreted</location>
    </subcellularLocation>
</comment>
<protein>
    <recommendedName>
        <fullName evidence="5">Carbohydrate-binding module family 96 domain-containing protein</fullName>
    </recommendedName>
</protein>
<evidence type="ECO:0000256" key="1">
    <source>
        <dbReference type="ARBA" id="ARBA00004613"/>
    </source>
</evidence>
<dbReference type="Gene3D" id="3.20.20.80">
    <property type="entry name" value="Glycosidases"/>
    <property type="match status" value="1"/>
</dbReference>
<evidence type="ECO:0000313" key="6">
    <source>
        <dbReference type="EMBL" id="CAK7237719.1"/>
    </source>
</evidence>
<reference evidence="6 7" key="1">
    <citation type="submission" date="2024-01" db="EMBL/GenBank/DDBJ databases">
        <authorList>
            <person name="Allen C."/>
            <person name="Tagirdzhanova G."/>
        </authorList>
    </citation>
    <scope>NUCLEOTIDE SEQUENCE [LARGE SCALE GENOMIC DNA]</scope>
</reference>
<dbReference type="InterPro" id="IPR055372">
    <property type="entry name" value="CBM96"/>
</dbReference>
<gene>
    <name evidence="6" type="ORF">SBRCBS47491_010098</name>
</gene>
<dbReference type="InterPro" id="IPR017853">
    <property type="entry name" value="GH"/>
</dbReference>
<dbReference type="EMBL" id="CAWUHC010000201">
    <property type="protein sequence ID" value="CAK7237719.1"/>
    <property type="molecule type" value="Genomic_DNA"/>
</dbReference>
<feature type="chain" id="PRO_5045513454" description="Carbohydrate-binding module family 96 domain-containing protein" evidence="4">
    <location>
        <begin position="19"/>
        <end position="741"/>
    </location>
</feature>
<evidence type="ECO:0000313" key="7">
    <source>
        <dbReference type="Proteomes" id="UP001642406"/>
    </source>
</evidence>
<dbReference type="NCBIfam" id="NF033679">
    <property type="entry name" value="DNRLRE_dom"/>
    <property type="match status" value="1"/>
</dbReference>